<reference evidence="9 10" key="1">
    <citation type="submission" date="2019-03" db="EMBL/GenBank/DDBJ databases">
        <title>Draft genome sequences of two Veillonella tobetsuensis clinical isolates from intraoperative bronchial fluids of elderly patients with pulmonary carcinoma.</title>
        <authorList>
            <person name="Akiyama T."/>
        </authorList>
    </citation>
    <scope>NUCLEOTIDE SEQUENCE [LARGE SCALE GENOMIC DNA]</scope>
    <source>
        <strain evidence="9 10">PAGU 1579</strain>
    </source>
</reference>
<organism evidence="9 10">
    <name type="scientific">Veillonella tobetsuensis</name>
    <dbReference type="NCBI Taxonomy" id="1110546"/>
    <lineage>
        <taxon>Bacteria</taxon>
        <taxon>Bacillati</taxon>
        <taxon>Bacillota</taxon>
        <taxon>Negativicutes</taxon>
        <taxon>Veillonellales</taxon>
        <taxon>Veillonellaceae</taxon>
        <taxon>Veillonella</taxon>
    </lineage>
</organism>
<protein>
    <recommendedName>
        <fullName evidence="11">Branched-chain amino acid ABC transporter permease</fullName>
    </recommendedName>
</protein>
<proteinExistence type="inferred from homology"/>
<sequence length="238" mass="26821">MEQPHKGRHAFSYALPIMIPMGISFFFIGLGFGLYATSQGFPWWVPPVLGIVIFAGSMEFVTIGLLMGGFDPLTALMLTLFVNGRHIFYGLSMLTKYVNMGWKWFPTVFWMCDESFAINATTKLPDNVDEKWFYFHISWLNGLFWAVSTFAGGLFGNLLSDFDLRGVGFVLPGLFIVIFIEMLLNAKNKKTRIFGISGMVLALVMLILFGKQAFMLISMISMLATCYVAYKWGGVRID</sequence>
<feature type="transmembrane region" description="Helical" evidence="8">
    <location>
        <begin position="133"/>
        <end position="155"/>
    </location>
</feature>
<feature type="transmembrane region" description="Helical" evidence="8">
    <location>
        <begin position="191"/>
        <end position="209"/>
    </location>
</feature>
<keyword evidence="5 8" id="KW-0812">Transmembrane</keyword>
<feature type="transmembrane region" description="Helical" evidence="8">
    <location>
        <begin position="73"/>
        <end position="92"/>
    </location>
</feature>
<accession>A0A480BB73</accession>
<dbReference type="InterPro" id="IPR011606">
    <property type="entry name" value="Brnchd-chn_aa_trnsp_permease"/>
</dbReference>
<evidence type="ECO:0000256" key="5">
    <source>
        <dbReference type="ARBA" id="ARBA00022692"/>
    </source>
</evidence>
<evidence type="ECO:0000256" key="1">
    <source>
        <dbReference type="ARBA" id="ARBA00004651"/>
    </source>
</evidence>
<evidence type="ECO:0000256" key="8">
    <source>
        <dbReference type="SAM" id="Phobius"/>
    </source>
</evidence>
<gene>
    <name evidence="9" type="ORF">PAGU1579_12360</name>
</gene>
<feature type="transmembrane region" description="Helical" evidence="8">
    <location>
        <begin position="167"/>
        <end position="184"/>
    </location>
</feature>
<evidence type="ECO:0000256" key="4">
    <source>
        <dbReference type="ARBA" id="ARBA00022475"/>
    </source>
</evidence>
<dbReference type="PANTHER" id="PTHR34979">
    <property type="entry name" value="INNER MEMBRANE PROTEIN YGAZ"/>
    <property type="match status" value="1"/>
</dbReference>
<comment type="subcellular location">
    <subcellularLocation>
        <location evidence="1">Cell membrane</location>
        <topology evidence="1">Multi-pass membrane protein</topology>
    </subcellularLocation>
</comment>
<feature type="transmembrane region" description="Helical" evidence="8">
    <location>
        <begin position="43"/>
        <end position="66"/>
    </location>
</feature>
<keyword evidence="4" id="KW-1003">Cell membrane</keyword>
<dbReference type="AlphaFoldDB" id="A0A480BB73"/>
<keyword evidence="10" id="KW-1185">Reference proteome</keyword>
<dbReference type="GO" id="GO:1903785">
    <property type="term" value="P:L-valine transmembrane transport"/>
    <property type="evidence" value="ECO:0007669"/>
    <property type="project" value="TreeGrafter"/>
</dbReference>
<dbReference type="GO" id="GO:0005886">
    <property type="term" value="C:plasma membrane"/>
    <property type="evidence" value="ECO:0007669"/>
    <property type="project" value="UniProtKB-SubCell"/>
</dbReference>
<evidence type="ECO:0000313" key="10">
    <source>
        <dbReference type="Proteomes" id="UP000303581"/>
    </source>
</evidence>
<evidence type="ECO:0000256" key="3">
    <source>
        <dbReference type="ARBA" id="ARBA00022448"/>
    </source>
</evidence>
<dbReference type="RefSeq" id="WP_249928107.1">
    <property type="nucleotide sequence ID" value="NZ_BJCR01000034.1"/>
</dbReference>
<comment type="similarity">
    <text evidence="2">Belongs to the AzlC family.</text>
</comment>
<evidence type="ECO:0000313" key="9">
    <source>
        <dbReference type="EMBL" id="GCL69467.1"/>
    </source>
</evidence>
<dbReference type="EMBL" id="BJCR01000034">
    <property type="protein sequence ID" value="GCL69467.1"/>
    <property type="molecule type" value="Genomic_DNA"/>
</dbReference>
<dbReference type="Pfam" id="PF03591">
    <property type="entry name" value="AzlC"/>
    <property type="match status" value="1"/>
</dbReference>
<name>A0A480BB73_9FIRM</name>
<evidence type="ECO:0008006" key="11">
    <source>
        <dbReference type="Google" id="ProtNLM"/>
    </source>
</evidence>
<evidence type="ECO:0000256" key="6">
    <source>
        <dbReference type="ARBA" id="ARBA00022989"/>
    </source>
</evidence>
<keyword evidence="6 8" id="KW-1133">Transmembrane helix</keyword>
<feature type="transmembrane region" description="Helical" evidence="8">
    <location>
        <begin position="215"/>
        <end position="233"/>
    </location>
</feature>
<dbReference type="PANTHER" id="PTHR34979:SF1">
    <property type="entry name" value="INNER MEMBRANE PROTEIN YGAZ"/>
    <property type="match status" value="1"/>
</dbReference>
<evidence type="ECO:0000256" key="2">
    <source>
        <dbReference type="ARBA" id="ARBA00010735"/>
    </source>
</evidence>
<keyword evidence="7 8" id="KW-0472">Membrane</keyword>
<feature type="transmembrane region" description="Helical" evidence="8">
    <location>
        <begin position="12"/>
        <end position="37"/>
    </location>
</feature>
<keyword evidence="3" id="KW-0813">Transport</keyword>
<evidence type="ECO:0000256" key="7">
    <source>
        <dbReference type="ARBA" id="ARBA00023136"/>
    </source>
</evidence>
<comment type="caution">
    <text evidence="9">The sequence shown here is derived from an EMBL/GenBank/DDBJ whole genome shotgun (WGS) entry which is preliminary data.</text>
</comment>
<dbReference type="Proteomes" id="UP000303581">
    <property type="component" value="Unassembled WGS sequence"/>
</dbReference>